<evidence type="ECO:0000313" key="1">
    <source>
        <dbReference type="EMBL" id="GHA03258.1"/>
    </source>
</evidence>
<organism evidence="1 2">
    <name type="scientific">Streptomyces canarius</name>
    <dbReference type="NCBI Taxonomy" id="285453"/>
    <lineage>
        <taxon>Bacteria</taxon>
        <taxon>Bacillati</taxon>
        <taxon>Actinomycetota</taxon>
        <taxon>Actinomycetes</taxon>
        <taxon>Kitasatosporales</taxon>
        <taxon>Streptomycetaceae</taxon>
        <taxon>Streptomyces</taxon>
    </lineage>
</organism>
<dbReference type="EMBL" id="BMVN01000001">
    <property type="protein sequence ID" value="GHA03258.1"/>
    <property type="molecule type" value="Genomic_DNA"/>
</dbReference>
<comment type="caution">
    <text evidence="1">The sequence shown here is derived from an EMBL/GenBank/DDBJ whole genome shotgun (WGS) entry which is preliminary data.</text>
</comment>
<proteinExistence type="predicted"/>
<gene>
    <name evidence="1" type="ORF">GCM10010345_04370</name>
</gene>
<protein>
    <submittedName>
        <fullName evidence="1">Uncharacterized protein</fullName>
    </submittedName>
</protein>
<keyword evidence="2" id="KW-1185">Reference proteome</keyword>
<sequence>MLKLMTTTDGDGRVAHPGLTISVYRLDLVTGQRTQVRPPRHVPPSDELPLNLAFPPCECHRCAGQVNR</sequence>
<evidence type="ECO:0000313" key="2">
    <source>
        <dbReference type="Proteomes" id="UP000653644"/>
    </source>
</evidence>
<accession>A0ABQ3CCT3</accession>
<dbReference type="Proteomes" id="UP000653644">
    <property type="component" value="Unassembled WGS sequence"/>
</dbReference>
<reference evidence="2" key="1">
    <citation type="journal article" date="2019" name="Int. J. Syst. Evol. Microbiol.">
        <title>The Global Catalogue of Microorganisms (GCM) 10K type strain sequencing project: providing services to taxonomists for standard genome sequencing and annotation.</title>
        <authorList>
            <consortium name="The Broad Institute Genomics Platform"/>
            <consortium name="The Broad Institute Genome Sequencing Center for Infectious Disease"/>
            <person name="Wu L."/>
            <person name="Ma J."/>
        </authorList>
    </citation>
    <scope>NUCLEOTIDE SEQUENCE [LARGE SCALE GENOMIC DNA]</scope>
    <source>
        <strain evidence="2">JCM 4733</strain>
    </source>
</reference>
<name>A0ABQ3CCT3_9ACTN</name>